<name>A0ABU6US04_9FABA</name>
<feature type="compositionally biased region" description="Basic and acidic residues" evidence="1">
    <location>
        <begin position="171"/>
        <end position="182"/>
    </location>
</feature>
<reference evidence="2 3" key="1">
    <citation type="journal article" date="2023" name="Plants (Basel)">
        <title>Bridging the Gap: Combining Genomics and Transcriptomics Approaches to Understand Stylosanthes scabra, an Orphan Legume from the Brazilian Caatinga.</title>
        <authorList>
            <person name="Ferreira-Neto J.R.C."/>
            <person name="da Silva M.D."/>
            <person name="Binneck E."/>
            <person name="de Melo N.F."/>
            <person name="da Silva R.H."/>
            <person name="de Melo A.L.T.M."/>
            <person name="Pandolfi V."/>
            <person name="Bustamante F.O."/>
            <person name="Brasileiro-Vidal A.C."/>
            <person name="Benko-Iseppon A.M."/>
        </authorList>
    </citation>
    <scope>NUCLEOTIDE SEQUENCE [LARGE SCALE GENOMIC DNA]</scope>
    <source>
        <tissue evidence="2">Leaves</tissue>
    </source>
</reference>
<keyword evidence="3" id="KW-1185">Reference proteome</keyword>
<feature type="region of interest" description="Disordered" evidence="1">
    <location>
        <begin position="323"/>
        <end position="351"/>
    </location>
</feature>
<dbReference type="EMBL" id="JASCZI010122321">
    <property type="protein sequence ID" value="MED6164117.1"/>
    <property type="molecule type" value="Genomic_DNA"/>
</dbReference>
<evidence type="ECO:0000313" key="3">
    <source>
        <dbReference type="Proteomes" id="UP001341840"/>
    </source>
</evidence>
<evidence type="ECO:0000313" key="2">
    <source>
        <dbReference type="EMBL" id="MED6164117.1"/>
    </source>
</evidence>
<feature type="region of interest" description="Disordered" evidence="1">
    <location>
        <begin position="364"/>
        <end position="430"/>
    </location>
</feature>
<proteinExistence type="predicted"/>
<accession>A0ABU6US04</accession>
<dbReference type="Proteomes" id="UP001341840">
    <property type="component" value="Unassembled WGS sequence"/>
</dbReference>
<feature type="compositionally biased region" description="Basic and acidic residues" evidence="1">
    <location>
        <begin position="377"/>
        <end position="399"/>
    </location>
</feature>
<feature type="region of interest" description="Disordered" evidence="1">
    <location>
        <begin position="168"/>
        <end position="190"/>
    </location>
</feature>
<feature type="compositionally biased region" description="Polar residues" evidence="1">
    <location>
        <begin position="412"/>
        <end position="422"/>
    </location>
</feature>
<evidence type="ECO:0008006" key="4">
    <source>
        <dbReference type="Google" id="ProtNLM"/>
    </source>
</evidence>
<evidence type="ECO:0000256" key="1">
    <source>
        <dbReference type="SAM" id="MobiDB-lite"/>
    </source>
</evidence>
<comment type="caution">
    <text evidence="2">The sequence shown here is derived from an EMBL/GenBank/DDBJ whole genome shotgun (WGS) entry which is preliminary data.</text>
</comment>
<protein>
    <recommendedName>
        <fullName evidence="4">DUF4283 domain-containing protein</fullName>
    </recommendedName>
</protein>
<gene>
    <name evidence="2" type="ORF">PIB30_086644</name>
</gene>
<organism evidence="2 3">
    <name type="scientific">Stylosanthes scabra</name>
    <dbReference type="NCBI Taxonomy" id="79078"/>
    <lineage>
        <taxon>Eukaryota</taxon>
        <taxon>Viridiplantae</taxon>
        <taxon>Streptophyta</taxon>
        <taxon>Embryophyta</taxon>
        <taxon>Tracheophyta</taxon>
        <taxon>Spermatophyta</taxon>
        <taxon>Magnoliopsida</taxon>
        <taxon>eudicotyledons</taxon>
        <taxon>Gunneridae</taxon>
        <taxon>Pentapetalae</taxon>
        <taxon>rosids</taxon>
        <taxon>fabids</taxon>
        <taxon>Fabales</taxon>
        <taxon>Fabaceae</taxon>
        <taxon>Papilionoideae</taxon>
        <taxon>50 kb inversion clade</taxon>
        <taxon>dalbergioids sensu lato</taxon>
        <taxon>Dalbergieae</taxon>
        <taxon>Pterocarpus clade</taxon>
        <taxon>Stylosanthes</taxon>
    </lineage>
</organism>
<sequence>MNLLLEKWDGPGDIEVRDVGPYRCLITFSNPEIRDKAINNDLLLSVFDEVRFHWNMLWSLSRRVWIEVTEMPIPLWCKENFTKVAELWGKDLVIDDRTEEAKSFSIGRMQIDCFHWEMINEWVSLKVDEERFEVHVREIGAEAYSVEAHPNRETVCSSDSVSAECIGGGRKSMESPVEHAPSKDGNGGCVDGTNVPINVGSRIDGLPNSENDPSVVIRGPQHECGHERVIGGYPEATYEATCLDPISLAAQTANTKCNSGPCTEYGNMNGLKGVTIELSGENDTQSSSSCPYPPGFGPCESGNHNHDTIRAPISSEFVRETPCGEGVGENQKISADKAAMSSPHETHGVGEELRRARINVDDAIVEDDAPPLAKHSVSSEEVGRSGERTSTEEFAKDSGGDPSEGAAGNHSLGGNQSDSVDSGSREAESGETLYLINREVEVGEWKDLDDSGLAATGLQEGSEIEESWDNEEVIEAYESKKLWDRSGLFIDSSEEEQVLDKLADRKSEKQKQKKQNQGRRIPCLQGRTLATRKLMSGNRNTFR</sequence>
<feature type="region of interest" description="Disordered" evidence="1">
    <location>
        <begin position="503"/>
        <end position="522"/>
    </location>
</feature>